<comment type="cofactor">
    <cofactor evidence="1">
        <name>FMN</name>
        <dbReference type="ChEBI" id="CHEBI:58210"/>
    </cofactor>
</comment>
<dbReference type="RefSeq" id="WP_185443733.1">
    <property type="nucleotide sequence ID" value="NZ_CP043661.1"/>
</dbReference>
<evidence type="ECO:0000256" key="1">
    <source>
        <dbReference type="ARBA" id="ARBA00001917"/>
    </source>
</evidence>
<dbReference type="SUPFAM" id="SSF50475">
    <property type="entry name" value="FMN-binding split barrel"/>
    <property type="match status" value="1"/>
</dbReference>
<dbReference type="AlphaFoldDB" id="A0A7G6X518"/>
<keyword evidence="6" id="KW-1185">Reference proteome</keyword>
<dbReference type="PANTHER" id="PTHR43567">
    <property type="entry name" value="FLAVOREDOXIN-RELATED-RELATED"/>
    <property type="match status" value="1"/>
</dbReference>
<dbReference type="Pfam" id="PF01613">
    <property type="entry name" value="Flavin_Reduct"/>
    <property type="match status" value="1"/>
</dbReference>
<protein>
    <submittedName>
        <fullName evidence="5">Flavin reductase family protein</fullName>
    </submittedName>
</protein>
<sequence>MKRVIEPRVFYFGTPVVLISTLNEDGTANLAPMSSAWWLSGSAMLGLDQTSQTTLNLLRHGQCVLNLVDSTMAPVVNRLALLTGTPRVPQHKAQKGYTFEAQKFKAAGLTPVASDLVDVPRAAECPIQLEAAVLASHSFGGADSGVTAFEVGIVRTHIEEDLVVPGRPNYIDPLRWDPLIMKFTELFGGGSPTGESALARGWDMPPLIRAAEPAGTA</sequence>
<reference evidence="5 6" key="2">
    <citation type="journal article" date="2020" name="Microbiol. Resour. Announc.">
        <title>Antarctic desert soil bacteria exhibit high novel natural product potential, evaluated through long-read genome sequencing and comparative genomics.</title>
        <authorList>
            <person name="Benaud N."/>
            <person name="Edwards R.J."/>
            <person name="Amos T.G."/>
            <person name="D'Agostino P.M."/>
            <person name="Gutierrez-Chavez C."/>
            <person name="Montgomery K."/>
            <person name="Nicetic I."/>
            <person name="Ferrari B.C."/>
        </authorList>
    </citation>
    <scope>NUCLEOTIDE SEQUENCE [LARGE SCALE GENOMIC DNA]</scope>
    <source>
        <strain evidence="5 6">SPB151</strain>
    </source>
</reference>
<dbReference type="GO" id="GO:0010181">
    <property type="term" value="F:FMN binding"/>
    <property type="evidence" value="ECO:0007669"/>
    <property type="project" value="InterPro"/>
</dbReference>
<organism evidence="5 6">
    <name type="scientific">Kribbella qitaiheensis</name>
    <dbReference type="NCBI Taxonomy" id="1544730"/>
    <lineage>
        <taxon>Bacteria</taxon>
        <taxon>Bacillati</taxon>
        <taxon>Actinomycetota</taxon>
        <taxon>Actinomycetes</taxon>
        <taxon>Propionibacteriales</taxon>
        <taxon>Kribbellaceae</taxon>
        <taxon>Kribbella</taxon>
    </lineage>
</organism>
<dbReference type="KEGG" id="kqi:F1D05_29720"/>
<keyword evidence="2" id="KW-0285">Flavoprotein</keyword>
<dbReference type="GO" id="GO:0016646">
    <property type="term" value="F:oxidoreductase activity, acting on the CH-NH group of donors, NAD or NADP as acceptor"/>
    <property type="evidence" value="ECO:0007669"/>
    <property type="project" value="UniProtKB-ARBA"/>
</dbReference>
<proteinExistence type="inferred from homology"/>
<evidence type="ECO:0000256" key="2">
    <source>
        <dbReference type="ARBA" id="ARBA00022630"/>
    </source>
</evidence>
<comment type="similarity">
    <text evidence="3">Belongs to the flavoredoxin family.</text>
</comment>
<dbReference type="Proteomes" id="UP000515563">
    <property type="component" value="Chromosome"/>
</dbReference>
<dbReference type="PANTHER" id="PTHR43567:SF1">
    <property type="entry name" value="FLAVOREDOXIN"/>
    <property type="match status" value="1"/>
</dbReference>
<dbReference type="EMBL" id="CP043661">
    <property type="protein sequence ID" value="QNE21333.1"/>
    <property type="molecule type" value="Genomic_DNA"/>
</dbReference>
<dbReference type="InterPro" id="IPR002563">
    <property type="entry name" value="Flavin_Rdtase-like_dom"/>
</dbReference>
<evidence type="ECO:0000259" key="4">
    <source>
        <dbReference type="Pfam" id="PF01613"/>
    </source>
</evidence>
<dbReference type="Gene3D" id="2.30.110.10">
    <property type="entry name" value="Electron Transport, Fmn-binding Protein, Chain A"/>
    <property type="match status" value="1"/>
</dbReference>
<dbReference type="InterPro" id="IPR012349">
    <property type="entry name" value="Split_barrel_FMN-bd"/>
</dbReference>
<evidence type="ECO:0000313" key="5">
    <source>
        <dbReference type="EMBL" id="QNE21333.1"/>
    </source>
</evidence>
<evidence type="ECO:0000256" key="3">
    <source>
        <dbReference type="ARBA" id="ARBA00038054"/>
    </source>
</evidence>
<gene>
    <name evidence="5" type="ORF">F1D05_29720</name>
</gene>
<feature type="domain" description="Flavin reductase like" evidence="4">
    <location>
        <begin position="12"/>
        <end position="160"/>
    </location>
</feature>
<evidence type="ECO:0000313" key="6">
    <source>
        <dbReference type="Proteomes" id="UP000515563"/>
    </source>
</evidence>
<reference evidence="6" key="1">
    <citation type="submission" date="2019-09" db="EMBL/GenBank/DDBJ databases">
        <title>Antimicrobial potential of Antarctic Bacteria.</title>
        <authorList>
            <person name="Benaud N."/>
            <person name="Edwards R.J."/>
            <person name="Ferrari B.C."/>
        </authorList>
    </citation>
    <scope>NUCLEOTIDE SEQUENCE [LARGE SCALE GENOMIC DNA]</scope>
    <source>
        <strain evidence="6">SPB151</strain>
    </source>
</reference>
<dbReference type="InterPro" id="IPR052174">
    <property type="entry name" value="Flavoredoxin"/>
</dbReference>
<accession>A0A7G6X518</accession>
<name>A0A7G6X518_9ACTN</name>